<feature type="transmembrane region" description="Helical" evidence="1">
    <location>
        <begin position="237"/>
        <end position="256"/>
    </location>
</feature>
<keyword evidence="1" id="KW-1133">Transmembrane helix</keyword>
<gene>
    <name evidence="2" type="ORF">HMPREF1318_1092</name>
</gene>
<reference evidence="2 3" key="1">
    <citation type="submission" date="2012-05" db="EMBL/GenBank/DDBJ databases">
        <authorList>
            <person name="Harkins D.M."/>
            <person name="Madupu R."/>
            <person name="Durkin A.S."/>
            <person name="Torralba M."/>
            <person name="Methe B."/>
            <person name="Sutton G.G."/>
            <person name="Nelson K.E."/>
        </authorList>
    </citation>
    <scope>NUCLEOTIDE SEQUENCE [LARGE SCALE GENOMIC DNA]</scope>
    <source>
        <strain evidence="2 3">F0489</strain>
    </source>
</reference>
<dbReference type="PATRIC" id="fig|1125718.3.peg.2336"/>
<dbReference type="Proteomes" id="UP000002941">
    <property type="component" value="Unassembled WGS sequence"/>
</dbReference>
<dbReference type="AlphaFoldDB" id="J0MX84"/>
<feature type="transmembrane region" description="Helical" evidence="1">
    <location>
        <begin position="501"/>
        <end position="530"/>
    </location>
</feature>
<feature type="transmembrane region" description="Helical" evidence="1">
    <location>
        <begin position="56"/>
        <end position="79"/>
    </location>
</feature>
<feature type="transmembrane region" description="Helical" evidence="1">
    <location>
        <begin position="536"/>
        <end position="559"/>
    </location>
</feature>
<proteinExistence type="predicted"/>
<feature type="transmembrane region" description="Helical" evidence="1">
    <location>
        <begin position="135"/>
        <end position="162"/>
    </location>
</feature>
<keyword evidence="3" id="KW-1185">Reference proteome</keyword>
<feature type="transmembrane region" description="Helical" evidence="1">
    <location>
        <begin position="21"/>
        <end position="50"/>
    </location>
</feature>
<keyword evidence="1" id="KW-0472">Membrane</keyword>
<keyword evidence="1" id="KW-0812">Transmembrane</keyword>
<organism evidence="2 3">
    <name type="scientific">Actinomyces massiliensis F0489</name>
    <dbReference type="NCBI Taxonomy" id="1125718"/>
    <lineage>
        <taxon>Bacteria</taxon>
        <taxon>Bacillati</taxon>
        <taxon>Actinomycetota</taxon>
        <taxon>Actinomycetes</taxon>
        <taxon>Actinomycetales</taxon>
        <taxon>Actinomycetaceae</taxon>
        <taxon>Actinomyces</taxon>
    </lineage>
</organism>
<feature type="transmembrane region" description="Helical" evidence="1">
    <location>
        <begin position="174"/>
        <end position="193"/>
    </location>
</feature>
<sequence length="585" mass="60304">MVATLVRLRWRITLNALGRSVWILLAALLGAAWAFSATISVGAGAVALGLHAPTPLASTTIGALGALATLGWTLVPLLLTGVDSTLDPRALAPWIAPSRSLVRGLAVAGAAGIPGIATGVCAVLPALVWAVGGHWAAAGLALVLAPVALATCVLTSRIVVIGTGASTTRRGRDLIGAIGGVAVIGAALMPSLLNLVATRSHGLDGSGLMMIGRVLSLSPFGWAFAAPGCLAQGQFGMALVLTAGALMLPVVLMPLWGRVVQRVMSGGRAAGRRGRPERFASAAHAPHAASAGATDATTGSFEPLLWQRRLARVVPSRTAAIAARCLRYWRNDPRYLALGLSSTFVMLIVGIVVVLSMTTGSADSDVVFMSAPVNAALGEAPAALLGVPPWIALMSGWVLHDDLAYDSTALWMHLSAGVRGRDDRLGRMLAAALWHLPVLMIGTAALGAWTGRWDIVPASIGAQLGLYGAAAAWSAVISALLPYEVNAPGESPLKSRTSGMILLASLVQMIGLMVIAVLVLPVLIGIWVLAATGAWQWGWALLASGTLWGAGLAWAGAVWGGRALDRRWVQVLATVRSWPGHADTQ</sequence>
<dbReference type="OrthoDB" id="3261041at2"/>
<feature type="transmembrane region" description="Helical" evidence="1">
    <location>
        <begin position="335"/>
        <end position="355"/>
    </location>
</feature>
<protein>
    <recommendedName>
        <fullName evidence="4">Transporter</fullName>
    </recommendedName>
</protein>
<evidence type="ECO:0000313" key="3">
    <source>
        <dbReference type="Proteomes" id="UP000002941"/>
    </source>
</evidence>
<feature type="transmembrane region" description="Helical" evidence="1">
    <location>
        <begin position="100"/>
        <end position="129"/>
    </location>
</feature>
<accession>J0MX84</accession>
<evidence type="ECO:0000256" key="1">
    <source>
        <dbReference type="SAM" id="Phobius"/>
    </source>
</evidence>
<dbReference type="EMBL" id="AKFT01000183">
    <property type="protein sequence ID" value="EJF38984.1"/>
    <property type="molecule type" value="Genomic_DNA"/>
</dbReference>
<feature type="transmembrane region" description="Helical" evidence="1">
    <location>
        <begin position="455"/>
        <end position="481"/>
    </location>
</feature>
<name>J0MX84_9ACTO</name>
<evidence type="ECO:0000313" key="2">
    <source>
        <dbReference type="EMBL" id="EJF38984.1"/>
    </source>
</evidence>
<feature type="transmembrane region" description="Helical" evidence="1">
    <location>
        <begin position="429"/>
        <end position="449"/>
    </location>
</feature>
<dbReference type="eggNOG" id="ENOG502Z89R">
    <property type="taxonomic scope" value="Bacteria"/>
</dbReference>
<dbReference type="RefSeq" id="WP_008732849.1">
    <property type="nucleotide sequence ID" value="NZ_AKFT01000183.1"/>
</dbReference>
<evidence type="ECO:0008006" key="4">
    <source>
        <dbReference type="Google" id="ProtNLM"/>
    </source>
</evidence>
<comment type="caution">
    <text evidence="2">The sequence shown here is derived from an EMBL/GenBank/DDBJ whole genome shotgun (WGS) entry which is preliminary data.</text>
</comment>